<protein>
    <submittedName>
        <fullName evidence="3">Protein of uncharacterized function (DUF3071)</fullName>
    </submittedName>
</protein>
<sequence length="299" mass="33093">MDSALSPREIQSRIRGGATLTEVATEAGVDPARIEGFALPVLAEREHMTSTALDCAVRRRGDGSGHRRLQELISTRLQARGIDSEDIAWDSWREPDRKWRLVGVLESHERRAEFIFDPRGRFTIADNPDARWMIGEELPGSKDPDNENTVDFDDEFALVRATTQPTTPPPLPGDDVPTGSFDEGPATSELDDLYDMLSGVSEDSVRIYVGIDDESSGEETPQEQDGQEEFEETEVIDDFAGIPEADAADTVETSLIGPAQDSLVETDTEDTAPQPRSRHRRRARVPSWDEILFGGPSSR</sequence>
<name>A0A448MYF8_9ACTN</name>
<dbReference type="NCBIfam" id="NF040712">
    <property type="entry name" value="SepH"/>
    <property type="match status" value="1"/>
</dbReference>
<dbReference type="InterPro" id="IPR047682">
    <property type="entry name" value="SepH-like"/>
</dbReference>
<feature type="compositionally biased region" description="Acidic residues" evidence="1">
    <location>
        <begin position="212"/>
        <end position="237"/>
    </location>
</feature>
<evidence type="ECO:0000313" key="3">
    <source>
        <dbReference type="EMBL" id="VEH70188.1"/>
    </source>
</evidence>
<organism evidence="3 4">
    <name type="scientific">Arachnia propionica</name>
    <dbReference type="NCBI Taxonomy" id="1750"/>
    <lineage>
        <taxon>Bacteria</taxon>
        <taxon>Bacillati</taxon>
        <taxon>Actinomycetota</taxon>
        <taxon>Actinomycetes</taxon>
        <taxon>Propionibacteriales</taxon>
        <taxon>Propionibacteriaceae</taxon>
        <taxon>Arachnia</taxon>
    </lineage>
</organism>
<feature type="region of interest" description="Disordered" evidence="1">
    <location>
        <begin position="162"/>
        <end position="189"/>
    </location>
</feature>
<reference evidence="3 4" key="1">
    <citation type="submission" date="2018-12" db="EMBL/GenBank/DDBJ databases">
        <authorList>
            <consortium name="Pathogen Informatics"/>
        </authorList>
    </citation>
    <scope>NUCLEOTIDE SEQUENCE [LARGE SCALE GENOMIC DNA]</scope>
    <source>
        <strain evidence="3 4">NCTC12967</strain>
    </source>
</reference>
<proteinExistence type="predicted"/>
<keyword evidence="4" id="KW-1185">Reference proteome</keyword>
<gene>
    <name evidence="3" type="ORF">NCTC12967_01477</name>
</gene>
<dbReference type="RefSeq" id="WP_061786984.1">
    <property type="nucleotide sequence ID" value="NZ_CAJZDL010000075.1"/>
</dbReference>
<dbReference type="InterPro" id="IPR021421">
    <property type="entry name" value="DUF3071"/>
</dbReference>
<feature type="region of interest" description="Disordered" evidence="1">
    <location>
        <begin position="212"/>
        <end position="299"/>
    </location>
</feature>
<dbReference type="GeneID" id="64406949"/>
<evidence type="ECO:0000313" key="4">
    <source>
        <dbReference type="Proteomes" id="UP000273044"/>
    </source>
</evidence>
<dbReference type="EMBL" id="LR134406">
    <property type="protein sequence ID" value="VEH70188.1"/>
    <property type="molecule type" value="Genomic_DNA"/>
</dbReference>
<evidence type="ECO:0000256" key="1">
    <source>
        <dbReference type="SAM" id="MobiDB-lite"/>
    </source>
</evidence>
<dbReference type="Pfam" id="PF11268">
    <property type="entry name" value="DUF3071"/>
    <property type="match status" value="1"/>
</dbReference>
<dbReference type="AlphaFoldDB" id="A0A448MYF8"/>
<evidence type="ECO:0000259" key="2">
    <source>
        <dbReference type="Pfam" id="PF11268"/>
    </source>
</evidence>
<accession>A0A448MYF8</accession>
<feature type="domain" description="DUF3071" evidence="2">
    <location>
        <begin position="2"/>
        <end position="115"/>
    </location>
</feature>
<dbReference type="Proteomes" id="UP000273044">
    <property type="component" value="Chromosome"/>
</dbReference>